<sequence>MRLNFACLIGTILLALAGKPAGAFELFLGATSDLRLPTSGSGGAGSDFGFSTSGSESSTPSNTRVRPTLFVAARQGLRETGAMRFGLTGELHSVSGKVNYPEGFYVGAVHFTDPTQARLTGWDLSVGPYATWAPKPWMELEADLFVTHQRLKLKTDMGSWHMTDTLTRTFPQARLAASWRVAVPQLGDGREMRLRLDYTASRYDRAVNLALLAKVF</sequence>
<dbReference type="STRING" id="453582.SAMN05421580_10190"/>
<organism evidence="3 4">
    <name type="scientific">Rhodobacter aestuarii</name>
    <dbReference type="NCBI Taxonomy" id="453582"/>
    <lineage>
        <taxon>Bacteria</taxon>
        <taxon>Pseudomonadati</taxon>
        <taxon>Pseudomonadota</taxon>
        <taxon>Alphaproteobacteria</taxon>
        <taxon>Rhodobacterales</taxon>
        <taxon>Rhodobacter group</taxon>
        <taxon>Rhodobacter</taxon>
    </lineage>
</organism>
<keyword evidence="2" id="KW-0732">Signal</keyword>
<dbReference type="Proteomes" id="UP000186221">
    <property type="component" value="Unassembled WGS sequence"/>
</dbReference>
<feature type="region of interest" description="Disordered" evidence="1">
    <location>
        <begin position="45"/>
        <end position="65"/>
    </location>
</feature>
<dbReference type="EMBL" id="FTOG01000001">
    <property type="protein sequence ID" value="SIS41687.1"/>
    <property type="molecule type" value="Genomic_DNA"/>
</dbReference>
<name>A0A1N7IXF8_9RHOB</name>
<proteinExistence type="predicted"/>
<accession>A0A1N7IXF8</accession>
<evidence type="ECO:0000313" key="3">
    <source>
        <dbReference type="EMBL" id="SIS41687.1"/>
    </source>
</evidence>
<evidence type="ECO:0000313" key="4">
    <source>
        <dbReference type="Proteomes" id="UP000186221"/>
    </source>
</evidence>
<feature type="compositionally biased region" description="Low complexity" evidence="1">
    <location>
        <begin position="47"/>
        <end position="63"/>
    </location>
</feature>
<evidence type="ECO:0000256" key="2">
    <source>
        <dbReference type="SAM" id="SignalP"/>
    </source>
</evidence>
<feature type="chain" id="PRO_5013315115" evidence="2">
    <location>
        <begin position="24"/>
        <end position="216"/>
    </location>
</feature>
<evidence type="ECO:0000256" key="1">
    <source>
        <dbReference type="SAM" id="MobiDB-lite"/>
    </source>
</evidence>
<reference evidence="4" key="1">
    <citation type="submission" date="2017-01" db="EMBL/GenBank/DDBJ databases">
        <authorList>
            <person name="Varghese N."/>
            <person name="Submissions S."/>
        </authorList>
    </citation>
    <scope>NUCLEOTIDE SEQUENCE [LARGE SCALE GENOMIC DNA]</scope>
    <source>
        <strain evidence="4">DSM 19945</strain>
    </source>
</reference>
<keyword evidence="4" id="KW-1185">Reference proteome</keyword>
<protein>
    <submittedName>
        <fullName evidence="3">Uncharacterized protein</fullName>
    </submittedName>
</protein>
<feature type="signal peptide" evidence="2">
    <location>
        <begin position="1"/>
        <end position="23"/>
    </location>
</feature>
<dbReference type="AlphaFoldDB" id="A0A1N7IXF8"/>
<dbReference type="RefSeq" id="WP_076483074.1">
    <property type="nucleotide sequence ID" value="NZ_FTOG01000001.1"/>
</dbReference>
<gene>
    <name evidence="3" type="ORF">SAMN05421580_10190</name>
</gene>